<reference evidence="17 18" key="1">
    <citation type="submission" date="2015-05" db="EMBL/GenBank/DDBJ databases">
        <title>Draft genome sequence of Lampropedia sp. CT6, isolated from the microbial mat of a hot water spring, located at Manikaran, India.</title>
        <authorList>
            <person name="Tripathi C."/>
            <person name="Rani P."/>
            <person name="Mahato N.K."/>
            <person name="Lal R."/>
        </authorList>
    </citation>
    <scope>NUCLEOTIDE SEQUENCE [LARGE SCALE GENOMIC DNA]</scope>
    <source>
        <strain evidence="17 18">CT6</strain>
    </source>
</reference>
<keyword evidence="5 12" id="KW-0812">Transmembrane</keyword>
<dbReference type="Gene3D" id="2.40.170.20">
    <property type="entry name" value="TonB-dependent receptor, beta-barrel domain"/>
    <property type="match status" value="1"/>
</dbReference>
<feature type="chain" id="PRO_5006713090" evidence="14">
    <location>
        <begin position="33"/>
        <end position="616"/>
    </location>
</feature>
<dbReference type="Gene3D" id="2.170.130.10">
    <property type="entry name" value="TonB-dependent receptor, plug domain"/>
    <property type="match status" value="1"/>
</dbReference>
<keyword evidence="8 13" id="KW-0798">TonB box</keyword>
<evidence type="ECO:0000256" key="7">
    <source>
        <dbReference type="ARBA" id="ARBA00023065"/>
    </source>
</evidence>
<evidence type="ECO:0000256" key="8">
    <source>
        <dbReference type="ARBA" id="ARBA00023077"/>
    </source>
</evidence>
<dbReference type="STRING" id="1610491.AAV94_02950"/>
<dbReference type="InterPro" id="IPR039426">
    <property type="entry name" value="TonB-dep_rcpt-like"/>
</dbReference>
<dbReference type="PROSITE" id="PS52016">
    <property type="entry name" value="TONB_DEPENDENT_REC_3"/>
    <property type="match status" value="1"/>
</dbReference>
<accession>A0A0U1Q2B4</accession>
<keyword evidence="18" id="KW-1185">Reference proteome</keyword>
<dbReference type="RefSeq" id="WP_046740821.1">
    <property type="nucleotide sequence ID" value="NZ_LBNQ01000012.1"/>
</dbReference>
<keyword evidence="6 14" id="KW-0732">Signal</keyword>
<dbReference type="InterPro" id="IPR000531">
    <property type="entry name" value="Beta-barrel_TonB"/>
</dbReference>
<dbReference type="InterPro" id="IPR012910">
    <property type="entry name" value="Plug_dom"/>
</dbReference>
<evidence type="ECO:0000256" key="5">
    <source>
        <dbReference type="ARBA" id="ARBA00022692"/>
    </source>
</evidence>
<keyword evidence="10 17" id="KW-0675">Receptor</keyword>
<feature type="domain" description="TonB-dependent receptor-like beta-barrel" evidence="15">
    <location>
        <begin position="189"/>
        <end position="588"/>
    </location>
</feature>
<gene>
    <name evidence="17" type="ORF">AAV94_02950</name>
</gene>
<dbReference type="EMBL" id="LBNQ01000012">
    <property type="protein sequence ID" value="KKW68893.1"/>
    <property type="molecule type" value="Genomic_DNA"/>
</dbReference>
<evidence type="ECO:0000256" key="6">
    <source>
        <dbReference type="ARBA" id="ARBA00022729"/>
    </source>
</evidence>
<dbReference type="SUPFAM" id="SSF56935">
    <property type="entry name" value="Porins"/>
    <property type="match status" value="1"/>
</dbReference>
<evidence type="ECO:0000256" key="3">
    <source>
        <dbReference type="ARBA" id="ARBA00022448"/>
    </source>
</evidence>
<dbReference type="PANTHER" id="PTHR30069">
    <property type="entry name" value="TONB-DEPENDENT OUTER MEMBRANE RECEPTOR"/>
    <property type="match status" value="1"/>
</dbReference>
<organism evidence="17 18">
    <name type="scientific">Lampropedia cohaerens</name>
    <dbReference type="NCBI Taxonomy" id="1610491"/>
    <lineage>
        <taxon>Bacteria</taxon>
        <taxon>Pseudomonadati</taxon>
        <taxon>Pseudomonadota</taxon>
        <taxon>Betaproteobacteria</taxon>
        <taxon>Burkholderiales</taxon>
        <taxon>Comamonadaceae</taxon>
        <taxon>Lampropedia</taxon>
    </lineage>
</organism>
<dbReference type="AlphaFoldDB" id="A0A0U1Q2B4"/>
<dbReference type="OrthoDB" id="183532at2"/>
<dbReference type="InterPro" id="IPR036942">
    <property type="entry name" value="Beta-barrel_TonB_sf"/>
</dbReference>
<feature type="domain" description="TonB-dependent receptor plug" evidence="16">
    <location>
        <begin position="51"/>
        <end position="157"/>
    </location>
</feature>
<keyword evidence="11 12" id="KW-0998">Cell outer membrane</keyword>
<dbReference type="GO" id="GO:0015889">
    <property type="term" value="P:cobalamin transport"/>
    <property type="evidence" value="ECO:0007669"/>
    <property type="project" value="TreeGrafter"/>
</dbReference>
<name>A0A0U1Q2B4_9BURK</name>
<keyword evidence="4 12" id="KW-1134">Transmembrane beta strand</keyword>
<evidence type="ECO:0000313" key="17">
    <source>
        <dbReference type="EMBL" id="KKW68893.1"/>
    </source>
</evidence>
<comment type="caution">
    <text evidence="17">The sequence shown here is derived from an EMBL/GenBank/DDBJ whole genome shotgun (WGS) entry which is preliminary data.</text>
</comment>
<evidence type="ECO:0000256" key="1">
    <source>
        <dbReference type="ARBA" id="ARBA00004571"/>
    </source>
</evidence>
<sequence>MLPTTKPWPTASVTLRAVSVACLLACAGLAHAQNPLLDEVVVTATRSEQRLKDVLADVTVIDRATIAQSGVTGLADVLARQPGIEMARNGGPGTTTSVFMRGGETRHTAVFIDGVRVDSQATGGAPWEAIPLSMIDRIEVVRGPAAAVYGSDAVNGVIQIFTRRGEQGEQAPTPFVSAGLGNHGTRDASAGISGGANGWDYALDVGYERSSGFNAISDPATWGYNPDKDGYRRSSGHASLGYRINSRHRIAGTYLGSYLNSGYDASADADDRSKNRLRTGNLAWQAQWSEQYSTLVSVSDSRTEYETAPSPYSADTNVRSYLFQNDLRIGAHHLTALLERRQDSLVSAPIDRKRSQNALALGYALNVGAHALQAQVRYDDDSEFGGETTGSVAYGLTLSPQWRAHVSAARAFRAPTLYQRFSDSGVADLKPEVARNVEAGITYAQGAHLLSLTAYRNNLTNLISYGAAGPCESSWGCYENTARAQYKGVTLAGQTRMGAWSLQGSLDWQKPTDRTTGNLLAGRAKRHGFLRAEYAMADWLFGAELQASASRWDASANTRRLGGYALWNLSATHTLGQDWTLVGRIDNVGDKPYAVVHGYATPGRSVYLGVKWAPER</sequence>
<evidence type="ECO:0000256" key="14">
    <source>
        <dbReference type="SAM" id="SignalP"/>
    </source>
</evidence>
<evidence type="ECO:0000259" key="16">
    <source>
        <dbReference type="Pfam" id="PF07715"/>
    </source>
</evidence>
<dbReference type="Proteomes" id="UP000050580">
    <property type="component" value="Unassembled WGS sequence"/>
</dbReference>
<evidence type="ECO:0000256" key="2">
    <source>
        <dbReference type="ARBA" id="ARBA00009810"/>
    </source>
</evidence>
<comment type="similarity">
    <text evidence="2 12 13">Belongs to the TonB-dependent receptor family.</text>
</comment>
<keyword evidence="3 12" id="KW-0813">Transport</keyword>
<evidence type="ECO:0000256" key="11">
    <source>
        <dbReference type="ARBA" id="ARBA00023237"/>
    </source>
</evidence>
<keyword evidence="7" id="KW-0406">Ion transport</keyword>
<dbReference type="Pfam" id="PF07715">
    <property type="entry name" value="Plug"/>
    <property type="match status" value="1"/>
</dbReference>
<dbReference type="PANTHER" id="PTHR30069:SF53">
    <property type="entry name" value="COLICIN I RECEPTOR-RELATED"/>
    <property type="match status" value="1"/>
</dbReference>
<dbReference type="Pfam" id="PF00593">
    <property type="entry name" value="TonB_dep_Rec_b-barrel"/>
    <property type="match status" value="1"/>
</dbReference>
<dbReference type="GO" id="GO:0009279">
    <property type="term" value="C:cell outer membrane"/>
    <property type="evidence" value="ECO:0007669"/>
    <property type="project" value="UniProtKB-SubCell"/>
</dbReference>
<evidence type="ECO:0000256" key="9">
    <source>
        <dbReference type="ARBA" id="ARBA00023136"/>
    </source>
</evidence>
<comment type="subcellular location">
    <subcellularLocation>
        <location evidence="1 12">Cell outer membrane</location>
        <topology evidence="1 12">Multi-pass membrane protein</topology>
    </subcellularLocation>
</comment>
<protein>
    <submittedName>
        <fullName evidence="17">TonB-dependent receptor</fullName>
    </submittedName>
</protein>
<dbReference type="InterPro" id="IPR037066">
    <property type="entry name" value="Plug_dom_sf"/>
</dbReference>
<evidence type="ECO:0000259" key="15">
    <source>
        <dbReference type="Pfam" id="PF00593"/>
    </source>
</evidence>
<evidence type="ECO:0000256" key="4">
    <source>
        <dbReference type="ARBA" id="ARBA00022452"/>
    </source>
</evidence>
<dbReference type="GO" id="GO:0006811">
    <property type="term" value="P:monoatomic ion transport"/>
    <property type="evidence" value="ECO:0007669"/>
    <property type="project" value="UniProtKB-KW"/>
</dbReference>
<keyword evidence="9 12" id="KW-0472">Membrane</keyword>
<proteinExistence type="inferred from homology"/>
<dbReference type="PATRIC" id="fig|1610491.3.peg.619"/>
<dbReference type="CDD" id="cd01347">
    <property type="entry name" value="ligand_gated_channel"/>
    <property type="match status" value="1"/>
</dbReference>
<evidence type="ECO:0000256" key="13">
    <source>
        <dbReference type="RuleBase" id="RU003357"/>
    </source>
</evidence>
<feature type="signal peptide" evidence="14">
    <location>
        <begin position="1"/>
        <end position="32"/>
    </location>
</feature>
<evidence type="ECO:0000256" key="10">
    <source>
        <dbReference type="ARBA" id="ARBA00023170"/>
    </source>
</evidence>
<evidence type="ECO:0000256" key="12">
    <source>
        <dbReference type="PROSITE-ProRule" id="PRU01360"/>
    </source>
</evidence>
<evidence type="ECO:0000313" key="18">
    <source>
        <dbReference type="Proteomes" id="UP000050580"/>
    </source>
</evidence>